<keyword evidence="2" id="KW-1185">Reference proteome</keyword>
<proteinExistence type="predicted"/>
<sequence>MALFLAASALAAQDLPPEITAATDALMAECRDVGGEPGYSANYITSTDLNGDGQPDYLQNVMEFGCAGAWSYFCGSAGCPVTIWLSTPNGLHRAWSGVAQEARLEGASVVLFLHGAFCNPPAAGVEGCESTLRFTP</sequence>
<gene>
    <name evidence="1" type="ordered locus">KVU_2045</name>
</gene>
<evidence type="ECO:0000313" key="1">
    <source>
        <dbReference type="EMBL" id="AEM41885.1"/>
    </source>
</evidence>
<dbReference type="Proteomes" id="UP000000692">
    <property type="component" value="Chromosome"/>
</dbReference>
<name>F9Y580_KETVW</name>
<reference evidence="1 2" key="1">
    <citation type="journal article" date="2011" name="J. Bacteriol.">
        <title>Complete genome sequence of the industrial strain Ketogulonicigenium vulgare WSH-001.</title>
        <authorList>
            <person name="Liu L."/>
            <person name="Li Y."/>
            <person name="Zhang J."/>
            <person name="Zhou Z."/>
            <person name="Liu J."/>
            <person name="Li X."/>
            <person name="Zhou J."/>
            <person name="Du G."/>
            <person name="Wang L."/>
            <person name="Chen J."/>
        </authorList>
    </citation>
    <scope>NUCLEOTIDE SEQUENCE [LARGE SCALE GENOMIC DNA]</scope>
    <source>
        <strain evidence="1 2">WSH-001</strain>
    </source>
</reference>
<protein>
    <submittedName>
        <fullName evidence="1">Uncharacterized protein</fullName>
    </submittedName>
</protein>
<accession>F9Y580</accession>
<dbReference type="KEGG" id="kvl:KVU_2045"/>
<dbReference type="OrthoDB" id="7444491at2"/>
<dbReference type="AlphaFoldDB" id="F9Y580"/>
<dbReference type="HOGENOM" id="CLU_119399_0_0_5"/>
<organism evidence="1 2">
    <name type="scientific">Ketogulonicigenium vulgare (strain WSH-001)</name>
    <dbReference type="NCBI Taxonomy" id="759362"/>
    <lineage>
        <taxon>Bacteria</taxon>
        <taxon>Pseudomonadati</taxon>
        <taxon>Pseudomonadota</taxon>
        <taxon>Alphaproteobacteria</taxon>
        <taxon>Rhodobacterales</taxon>
        <taxon>Roseobacteraceae</taxon>
        <taxon>Ketogulonicigenium</taxon>
    </lineage>
</organism>
<dbReference type="EMBL" id="CP002018">
    <property type="protein sequence ID" value="AEM41885.1"/>
    <property type="molecule type" value="Genomic_DNA"/>
</dbReference>
<evidence type="ECO:0000313" key="2">
    <source>
        <dbReference type="Proteomes" id="UP000000692"/>
    </source>
</evidence>